<dbReference type="GO" id="GO:0004368">
    <property type="term" value="F:glycerol-3-phosphate dehydrogenase (quinone) activity"/>
    <property type="evidence" value="ECO:0007669"/>
    <property type="project" value="UniProtKB-EC"/>
</dbReference>
<reference evidence="6 7" key="1">
    <citation type="journal article" date="2014" name="Genome Biol. Evol.">
        <title>The genome of the myxosporean Thelohanellus kitauei shows adaptations to nutrient acquisition within its fish host.</title>
        <authorList>
            <person name="Yang Y."/>
            <person name="Xiong J."/>
            <person name="Zhou Z."/>
            <person name="Huo F."/>
            <person name="Miao W."/>
            <person name="Ran C."/>
            <person name="Liu Y."/>
            <person name="Zhang J."/>
            <person name="Feng J."/>
            <person name="Wang M."/>
            <person name="Wang M."/>
            <person name="Wang L."/>
            <person name="Yao B."/>
        </authorList>
    </citation>
    <scope>NUCLEOTIDE SEQUENCE [LARGE SCALE GENOMIC DNA]</scope>
    <source>
        <strain evidence="6">Wuqing</strain>
    </source>
</reference>
<evidence type="ECO:0000256" key="3">
    <source>
        <dbReference type="ARBA" id="ARBA00022827"/>
    </source>
</evidence>
<evidence type="ECO:0000256" key="4">
    <source>
        <dbReference type="ARBA" id="ARBA00023002"/>
    </source>
</evidence>
<gene>
    <name evidence="6" type="ORF">RF11_06175</name>
</gene>
<proteinExistence type="predicted"/>
<organism evidence="6 7">
    <name type="scientific">Thelohanellus kitauei</name>
    <name type="common">Myxosporean</name>
    <dbReference type="NCBI Taxonomy" id="669202"/>
    <lineage>
        <taxon>Eukaryota</taxon>
        <taxon>Metazoa</taxon>
        <taxon>Cnidaria</taxon>
        <taxon>Myxozoa</taxon>
        <taxon>Myxosporea</taxon>
        <taxon>Bivalvulida</taxon>
        <taxon>Platysporina</taxon>
        <taxon>Myxobolidae</taxon>
        <taxon>Thelohanellus</taxon>
    </lineage>
</organism>
<keyword evidence="4" id="KW-0560">Oxidoreductase</keyword>
<name>A0A0C2MH53_THEKT</name>
<dbReference type="GO" id="GO:0005739">
    <property type="term" value="C:mitochondrion"/>
    <property type="evidence" value="ECO:0007669"/>
    <property type="project" value="TreeGrafter"/>
</dbReference>
<protein>
    <recommendedName>
        <fullName evidence="1">glycerol-3-phosphate dehydrogenase</fullName>
        <ecNumber evidence="1">1.1.5.3</ecNumber>
    </recommendedName>
</protein>
<sequence>MGKDAVDEVIGTKSNNAEVEDSFKLYNCVDWTPKVTEQLIEKFKAPEDIAKHLSNSFGVEALDIANIRGGFHRLHPEFPYTEEELIHICKNEYVCTLEDIIARRIRLSFIDVPATIKILEKISKIAKSELNWSNDKVKVYF</sequence>
<dbReference type="InterPro" id="IPR031656">
    <property type="entry name" value="DAO_C"/>
</dbReference>
<keyword evidence="2" id="KW-0285">Flavoprotein</keyword>
<keyword evidence="3" id="KW-0274">FAD</keyword>
<dbReference type="EMBL" id="JWZT01004623">
    <property type="protein sequence ID" value="KII63639.1"/>
    <property type="molecule type" value="Genomic_DNA"/>
</dbReference>
<dbReference type="PANTHER" id="PTHR11985:SF15">
    <property type="entry name" value="GLYCEROL-3-PHOSPHATE DEHYDROGENASE, MITOCHONDRIAL"/>
    <property type="match status" value="1"/>
</dbReference>
<dbReference type="InterPro" id="IPR000447">
    <property type="entry name" value="G3P_DH_FAD-dep"/>
</dbReference>
<dbReference type="PANTHER" id="PTHR11985">
    <property type="entry name" value="GLYCEROL-3-PHOSPHATE DEHYDROGENASE"/>
    <property type="match status" value="1"/>
</dbReference>
<evidence type="ECO:0000259" key="5">
    <source>
        <dbReference type="Pfam" id="PF16901"/>
    </source>
</evidence>
<dbReference type="Gene3D" id="1.10.8.870">
    <property type="entry name" value="Alpha-glycerophosphate oxidase, cap domain"/>
    <property type="match status" value="1"/>
</dbReference>
<evidence type="ECO:0000313" key="7">
    <source>
        <dbReference type="Proteomes" id="UP000031668"/>
    </source>
</evidence>
<accession>A0A0C2MH53</accession>
<comment type="caution">
    <text evidence="6">The sequence shown here is derived from an EMBL/GenBank/DDBJ whole genome shotgun (WGS) entry which is preliminary data.</text>
</comment>
<keyword evidence="7" id="KW-1185">Reference proteome</keyword>
<dbReference type="InterPro" id="IPR038299">
    <property type="entry name" value="DAO_C_sf"/>
</dbReference>
<dbReference type="GO" id="GO:0006072">
    <property type="term" value="P:glycerol-3-phosphate metabolic process"/>
    <property type="evidence" value="ECO:0007669"/>
    <property type="project" value="InterPro"/>
</dbReference>
<feature type="domain" description="Alpha-glycerophosphate oxidase C-terminal" evidence="5">
    <location>
        <begin position="30"/>
        <end position="136"/>
    </location>
</feature>
<evidence type="ECO:0000256" key="2">
    <source>
        <dbReference type="ARBA" id="ARBA00022630"/>
    </source>
</evidence>
<dbReference type="Proteomes" id="UP000031668">
    <property type="component" value="Unassembled WGS sequence"/>
</dbReference>
<dbReference type="OrthoDB" id="6019174at2759"/>
<evidence type="ECO:0000256" key="1">
    <source>
        <dbReference type="ARBA" id="ARBA00013029"/>
    </source>
</evidence>
<evidence type="ECO:0000313" key="6">
    <source>
        <dbReference type="EMBL" id="KII63639.1"/>
    </source>
</evidence>
<dbReference type="AlphaFoldDB" id="A0A0C2MH53"/>
<dbReference type="Pfam" id="PF16901">
    <property type="entry name" value="DAO_C"/>
    <property type="match status" value="1"/>
</dbReference>
<dbReference type="EC" id="1.1.5.3" evidence="1"/>